<name>A0A1B2F007_9HYPH</name>
<protein>
    <submittedName>
        <fullName evidence="1">Uncharacterized protein</fullName>
    </submittedName>
</protein>
<dbReference type="InterPro" id="IPR027417">
    <property type="entry name" value="P-loop_NTPase"/>
</dbReference>
<dbReference type="SUPFAM" id="SSF52540">
    <property type="entry name" value="P-loop containing nucleoside triphosphate hydrolases"/>
    <property type="match status" value="1"/>
</dbReference>
<dbReference type="RefSeq" id="WP_099516293.1">
    <property type="nucleotide sequence ID" value="NZ_CP016621.1"/>
</dbReference>
<dbReference type="EMBL" id="CP016621">
    <property type="protein sequence ID" value="ANY85524.1"/>
    <property type="molecule type" value="Genomic_DNA"/>
</dbReference>
<keyword evidence="1" id="KW-0614">Plasmid</keyword>
<geneLocation type="plasmid" evidence="1">
    <name>unnamed5</name>
</geneLocation>
<reference evidence="1" key="1">
    <citation type="submission" date="2016-07" db="EMBL/GenBank/DDBJ databases">
        <title>Microvirga ossetica sp. nov. a new species of rhizobia isolated from root nodules of the legume species Vicia alpestris Steven originated from North Ossetia region in the Caucasus.</title>
        <authorList>
            <person name="Safronova V.I."/>
            <person name="Kuznetsova I.G."/>
            <person name="Sazanova A.L."/>
            <person name="Belimov A."/>
            <person name="Andronov E."/>
            <person name="Osledkin Y.S."/>
            <person name="Onishchuk O.P."/>
            <person name="Kurchak O.N."/>
            <person name="Shaposhnikov A.I."/>
            <person name="Willems A."/>
            <person name="Tikhonovich I.A."/>
        </authorList>
    </citation>
    <scope>NUCLEOTIDE SEQUENCE [LARGE SCALE GENOMIC DNA]</scope>
    <source>
        <strain evidence="1">V5/3M</strain>
        <plasmid evidence="1">unnamed5</plasmid>
    </source>
</reference>
<sequence length="975" mass="108005">MPTVSLISNGKRTTFTDPAQANPGLDFIDLDSDRGFLQQIADEAKQEAAGENTAIVTDEADAYGLMDAIERLPRDKAGVLLRKLLIEWRNDFLAWREQPEDERGAPPVLCIAAEAGLGKSTEALALLAGIFKDFPDFRVLYSVPSVELGVELEEKAKAIGINARVLRGRSQLVPGATGPDDKMCKIAKAAEIVAGLGMNVKKTLCELKNDKGEVIERCQFADQCLYLRQMHDRKAGGLLIASHQYLSLNLDVLDNVDAMIVDENANGTLTKHSSVNVARFMKHREKNENIRGRRKHQTRQERMDEKTVIDNTLYEGVSRFNEAVAMAREEGRHVTLGDFRTVGFNPGMCDELAVTEYERLEDVKITPGMKPERRAFFLERAEIQEAFGFARVWRILAKELATKRNGAPNGLVFGKKSFAQIGIVDTLDLHWSKESRFQGKKPVVLIDADADPIITARFWPGAKFHRIAAEWRNVTVIQCQDRTGSKDSLSKGIRKQEMLNTVHAMADRLADRIADGGPDEDRRPLFVVQKSIKDSYIEGLKIPAPGTKEADRYAAGTGHFGALRGIDKFKHAAGGVFAGRPEPAAFDLENEMRAIFYADEDELTFIERDEKGNAFLPKRKVTLKDKRGKEVQSEVSYHPDDRGTRILRMIREAEISQAIARVRPVHRGADNPCEIVLLTNIPVPGLIPDRLAKWNDIVPDRFDRMQSEGFIPDRAQDVVDAFPHLFKSPEAVRSAKSDRSDDRAFECVVDHKGIHYESPYGQTWLRVTYSLGGNRKEAAGWIRLRPGDTPERVKGRVMAFLPAAHSIEVAYALPAPAVATQMVVAQPVAVPAPLVVEEVVTEIAAAPALEAALEDVGGIGTVVAAETVEDGDEIVEDVADPPAVALPAHAAAALMKFEIITPERMPFFVGLRTLSNPPWWKEPKPRRDKSLVRRPGRRIESLRPVSSLRANPPGFPCRLIDGGGKTHPHLAVGRT</sequence>
<proteinExistence type="predicted"/>
<evidence type="ECO:0000313" key="1">
    <source>
        <dbReference type="EMBL" id="ANY85524.1"/>
    </source>
</evidence>
<dbReference type="OrthoDB" id="5453446at2"/>
<dbReference type="KEGG" id="moc:BB934_45740"/>
<dbReference type="AlphaFoldDB" id="A0A1B2F007"/>
<gene>
    <name evidence="1" type="ORF">BB934_45740</name>
</gene>
<accession>A0A1B2F007</accession>
<organism evidence="1">
    <name type="scientific">Microvirga ossetica</name>
    <dbReference type="NCBI Taxonomy" id="1882682"/>
    <lineage>
        <taxon>Bacteria</taxon>
        <taxon>Pseudomonadati</taxon>
        <taxon>Pseudomonadota</taxon>
        <taxon>Alphaproteobacteria</taxon>
        <taxon>Hyphomicrobiales</taxon>
        <taxon>Methylobacteriaceae</taxon>
        <taxon>Microvirga</taxon>
    </lineage>
</organism>